<proteinExistence type="inferred from homology"/>
<dbReference type="InterPro" id="IPR047115">
    <property type="entry name" value="ARSB"/>
</dbReference>
<dbReference type="AlphaFoldDB" id="A0A9N9RWP1"/>
<reference evidence="9" key="1">
    <citation type="submission" date="2022-01" db="EMBL/GenBank/DDBJ databases">
        <authorList>
            <person name="King R."/>
        </authorList>
    </citation>
    <scope>NUCLEOTIDE SEQUENCE</scope>
</reference>
<keyword evidence="5" id="KW-0106">Calcium</keyword>
<accession>A0A9N9RWP1</accession>
<dbReference type="PROSITE" id="PS00523">
    <property type="entry name" value="SULFATASE_1"/>
    <property type="match status" value="1"/>
</dbReference>
<dbReference type="Proteomes" id="UP001153620">
    <property type="component" value="Chromosome 2"/>
</dbReference>
<evidence type="ECO:0000313" key="9">
    <source>
        <dbReference type="EMBL" id="CAG9805210.1"/>
    </source>
</evidence>
<keyword evidence="3" id="KW-0479">Metal-binding</keyword>
<comment type="similarity">
    <text evidence="2">Belongs to the sulfatase family.</text>
</comment>
<evidence type="ECO:0000256" key="5">
    <source>
        <dbReference type="ARBA" id="ARBA00022837"/>
    </source>
</evidence>
<feature type="signal peptide" evidence="7">
    <location>
        <begin position="1"/>
        <end position="17"/>
    </location>
</feature>
<dbReference type="Gene3D" id="3.40.720.10">
    <property type="entry name" value="Alkaline Phosphatase, subunit A"/>
    <property type="match status" value="1"/>
</dbReference>
<dbReference type="GO" id="GO:0008484">
    <property type="term" value="F:sulfuric ester hydrolase activity"/>
    <property type="evidence" value="ECO:0007669"/>
    <property type="project" value="InterPro"/>
</dbReference>
<reference evidence="9" key="2">
    <citation type="submission" date="2022-10" db="EMBL/GenBank/DDBJ databases">
        <authorList>
            <consortium name="ENA_rothamsted_submissions"/>
            <consortium name="culmorum"/>
            <person name="King R."/>
        </authorList>
    </citation>
    <scope>NUCLEOTIDE SEQUENCE</scope>
</reference>
<keyword evidence="10" id="KW-1185">Reference proteome</keyword>
<dbReference type="PROSITE" id="PS00149">
    <property type="entry name" value="SULFATASE_2"/>
    <property type="match status" value="1"/>
</dbReference>
<keyword evidence="7" id="KW-0732">Signal</keyword>
<gene>
    <name evidence="9" type="ORF">CHIRRI_LOCUS8087</name>
</gene>
<evidence type="ECO:0000256" key="3">
    <source>
        <dbReference type="ARBA" id="ARBA00022723"/>
    </source>
</evidence>
<organism evidence="9 10">
    <name type="scientific">Chironomus riparius</name>
    <dbReference type="NCBI Taxonomy" id="315576"/>
    <lineage>
        <taxon>Eukaryota</taxon>
        <taxon>Metazoa</taxon>
        <taxon>Ecdysozoa</taxon>
        <taxon>Arthropoda</taxon>
        <taxon>Hexapoda</taxon>
        <taxon>Insecta</taxon>
        <taxon>Pterygota</taxon>
        <taxon>Neoptera</taxon>
        <taxon>Endopterygota</taxon>
        <taxon>Diptera</taxon>
        <taxon>Nematocera</taxon>
        <taxon>Chironomoidea</taxon>
        <taxon>Chironomidae</taxon>
        <taxon>Chironominae</taxon>
        <taxon>Chironomus</taxon>
    </lineage>
</organism>
<evidence type="ECO:0000256" key="2">
    <source>
        <dbReference type="ARBA" id="ARBA00008779"/>
    </source>
</evidence>
<dbReference type="OrthoDB" id="103349at2759"/>
<sequence length="533" mass="60782">MLLLYFFIVLFVNNSYAAKPKNVIIIVADDLGFNDVSYRGSTEIPTYNIDALAYNGIILNNYRTPPLCTPSRSSLMTGKYPHHLGMQHFVIPSDEPWGLSPSEKIMPQYFKDAGYVTRMVGKWHLGFFEEQYTPNNRGYDSFFGYLGPYIDYWDYTLNMFDRNFSRGYDMRENQTINRNIPPNKYATELFTEEAVKVITTHDKKKPLFLVVNHLAPHAGNEDVPMQAKQEDIDKFSYIEDIKRRTLAAMIYQLDKSVGEIVKALKDNNHLDDSILIFYSDNGGPTTGIHSTAASNYPLRGQKQSGWEGAIRTNAIVYAPSLPKAVVRNNLFYIADWLPTLKTIAGANFKINTKIDGIDQTKMLYNNRELRNELVTIDDVFGFGSYIFNGLKLVNGSSSNGQFDSWLGSNNNTNAVDDKAYMENLLLSPVAKSIKPPITLRNIDRMRSSAKICCTKEKNKQSCDLLKGPCLYNLNDDPCEENNIANRNKILFSFMLLKYKNSLADLVPTRRKQSDPKCDPVHFNYTWNAWQQNS</sequence>
<evidence type="ECO:0000256" key="1">
    <source>
        <dbReference type="ARBA" id="ARBA00001913"/>
    </source>
</evidence>
<dbReference type="InterPro" id="IPR024607">
    <property type="entry name" value="Sulfatase_CS"/>
</dbReference>
<evidence type="ECO:0000259" key="8">
    <source>
        <dbReference type="Pfam" id="PF00884"/>
    </source>
</evidence>
<dbReference type="CDD" id="cd16029">
    <property type="entry name" value="4-S"/>
    <property type="match status" value="1"/>
</dbReference>
<dbReference type="GO" id="GO:0046872">
    <property type="term" value="F:metal ion binding"/>
    <property type="evidence" value="ECO:0007669"/>
    <property type="project" value="UniProtKB-KW"/>
</dbReference>
<dbReference type="InterPro" id="IPR000917">
    <property type="entry name" value="Sulfatase_N"/>
</dbReference>
<keyword evidence="4" id="KW-0378">Hydrolase</keyword>
<dbReference type="InterPro" id="IPR017850">
    <property type="entry name" value="Alkaline_phosphatase_core_sf"/>
</dbReference>
<feature type="domain" description="Sulfatase N-terminal" evidence="8">
    <location>
        <begin position="21"/>
        <end position="345"/>
    </location>
</feature>
<keyword evidence="6" id="KW-0325">Glycoprotein</keyword>
<dbReference type="SUPFAM" id="SSF53649">
    <property type="entry name" value="Alkaline phosphatase-like"/>
    <property type="match status" value="1"/>
</dbReference>
<comment type="cofactor">
    <cofactor evidence="1">
        <name>Ca(2+)</name>
        <dbReference type="ChEBI" id="CHEBI:29108"/>
    </cofactor>
</comment>
<dbReference type="PANTHER" id="PTHR10342">
    <property type="entry name" value="ARYLSULFATASE"/>
    <property type="match status" value="1"/>
</dbReference>
<dbReference type="PANTHER" id="PTHR10342:SF264">
    <property type="entry name" value="MIP05773P-RELATED"/>
    <property type="match status" value="1"/>
</dbReference>
<evidence type="ECO:0000313" key="10">
    <source>
        <dbReference type="Proteomes" id="UP001153620"/>
    </source>
</evidence>
<evidence type="ECO:0000256" key="7">
    <source>
        <dbReference type="SAM" id="SignalP"/>
    </source>
</evidence>
<protein>
    <recommendedName>
        <fullName evidence="8">Sulfatase N-terminal domain-containing protein</fullName>
    </recommendedName>
</protein>
<dbReference type="Gene3D" id="3.30.1120.10">
    <property type="match status" value="1"/>
</dbReference>
<evidence type="ECO:0000256" key="4">
    <source>
        <dbReference type="ARBA" id="ARBA00022801"/>
    </source>
</evidence>
<dbReference type="Pfam" id="PF00884">
    <property type="entry name" value="Sulfatase"/>
    <property type="match status" value="1"/>
</dbReference>
<name>A0A9N9RWP1_9DIPT</name>
<evidence type="ECO:0000256" key="6">
    <source>
        <dbReference type="ARBA" id="ARBA00023180"/>
    </source>
</evidence>
<dbReference type="EMBL" id="OU895878">
    <property type="protein sequence ID" value="CAG9805210.1"/>
    <property type="molecule type" value="Genomic_DNA"/>
</dbReference>
<feature type="chain" id="PRO_5040208139" description="Sulfatase N-terminal domain-containing protein" evidence="7">
    <location>
        <begin position="18"/>
        <end position="533"/>
    </location>
</feature>